<evidence type="ECO:0000256" key="1">
    <source>
        <dbReference type="ARBA" id="ARBA00004155"/>
    </source>
</evidence>
<feature type="transmembrane region" description="Helical" evidence="12">
    <location>
        <begin position="185"/>
        <end position="207"/>
    </location>
</feature>
<keyword evidence="3" id="KW-0813">Transport</keyword>
<keyword evidence="5" id="KW-0677">Repeat</keyword>
<comment type="subcellular location">
    <subcellularLocation>
        <location evidence="1">Lysosome membrane</location>
        <topology evidence="1">Multi-pass membrane protein</topology>
    </subcellularLocation>
</comment>
<keyword evidence="9" id="KW-0458">Lysosome</keyword>
<dbReference type="Proteomes" id="UP000226031">
    <property type="component" value="Unassembled WGS sequence"/>
</dbReference>
<evidence type="ECO:0000256" key="3">
    <source>
        <dbReference type="ARBA" id="ARBA00022448"/>
    </source>
</evidence>
<dbReference type="GO" id="GO:0000324">
    <property type="term" value="C:fungal-type vacuole"/>
    <property type="evidence" value="ECO:0007669"/>
    <property type="project" value="TreeGrafter"/>
</dbReference>
<gene>
    <name evidence="13" type="ORF">GX50_02165</name>
</gene>
<dbReference type="SMART" id="SM00679">
    <property type="entry name" value="CTNS"/>
    <property type="match status" value="2"/>
</dbReference>
<dbReference type="FunFam" id="1.20.1280.290:FF:000016">
    <property type="entry name" value="Cystinosin homolog"/>
    <property type="match status" value="1"/>
</dbReference>
<dbReference type="GO" id="GO:0005774">
    <property type="term" value="C:vacuolar membrane"/>
    <property type="evidence" value="ECO:0007669"/>
    <property type="project" value="TreeGrafter"/>
</dbReference>
<evidence type="ECO:0000313" key="14">
    <source>
        <dbReference type="Proteomes" id="UP000226031"/>
    </source>
</evidence>
<proteinExistence type="inferred from homology"/>
<evidence type="ECO:0000256" key="9">
    <source>
        <dbReference type="ARBA" id="ARBA00023228"/>
    </source>
</evidence>
<evidence type="ECO:0000256" key="4">
    <source>
        <dbReference type="ARBA" id="ARBA00022692"/>
    </source>
</evidence>
<sequence>MPSPSHPPHPVHPPPTGQFQSHMKQTTSKPDQKLYTNNSYLLPSTLCWSASFYPQPILNYRRRSTQGLAIDFPTTNTLGFICYMIYTVAFLYSPLIRQQYAARHPISPVPSVRFNDLAFAVHAVILSSLVFSQFWPSIWGFKVSRFQRISKPIAGIFWGCILAVAVLIVVVAARGTGPSLDPMDWAWIDVTYALSYVKLIITIIKYIPQAWVNYKRKSTVGWSISAILLDFSGGVLSVLQLLIDSAFEEDWSGVTGNPIKLLLGNVSIFFDIIFMLQHYVLYREKWVGGNVGGAGAGAGVVVGSEDRDGDEDEEGVFAPLLGGRGGGGRSRPRVALA</sequence>
<feature type="region of interest" description="Disordered" evidence="11">
    <location>
        <begin position="305"/>
        <end position="337"/>
    </location>
</feature>
<keyword evidence="8 12" id="KW-0472">Membrane</keyword>
<dbReference type="PANTHER" id="PTHR13131">
    <property type="entry name" value="CYSTINOSIN"/>
    <property type="match status" value="1"/>
</dbReference>
<feature type="transmembrane region" description="Helical" evidence="12">
    <location>
        <begin position="262"/>
        <end position="282"/>
    </location>
</feature>
<protein>
    <submittedName>
        <fullName evidence="13">Cystinosin</fullName>
    </submittedName>
</protein>
<dbReference type="AlphaFoldDB" id="A0A2B7ZNS2"/>
<keyword evidence="4 12" id="KW-0812">Transmembrane</keyword>
<dbReference type="EMBL" id="PDND01000029">
    <property type="protein sequence ID" value="PGH35031.1"/>
    <property type="molecule type" value="Genomic_DNA"/>
</dbReference>
<keyword evidence="7 12" id="KW-1133">Transmembrane helix</keyword>
<dbReference type="InterPro" id="IPR006603">
    <property type="entry name" value="PQ-loop_rpt"/>
</dbReference>
<name>A0A2B7ZNS2_9EURO</name>
<dbReference type="Gene3D" id="1.20.1280.290">
    <property type="match status" value="1"/>
</dbReference>
<organism evidence="13 14">
    <name type="scientific">[Emmonsia] crescens</name>
    <dbReference type="NCBI Taxonomy" id="73230"/>
    <lineage>
        <taxon>Eukaryota</taxon>
        <taxon>Fungi</taxon>
        <taxon>Dikarya</taxon>
        <taxon>Ascomycota</taxon>
        <taxon>Pezizomycotina</taxon>
        <taxon>Eurotiomycetes</taxon>
        <taxon>Eurotiomycetidae</taxon>
        <taxon>Onygenales</taxon>
        <taxon>Ajellomycetaceae</taxon>
        <taxon>Emergomyces</taxon>
    </lineage>
</organism>
<evidence type="ECO:0000256" key="11">
    <source>
        <dbReference type="SAM" id="MobiDB-lite"/>
    </source>
</evidence>
<feature type="transmembrane region" description="Helical" evidence="12">
    <location>
        <begin position="153"/>
        <end position="173"/>
    </location>
</feature>
<dbReference type="Pfam" id="PF04193">
    <property type="entry name" value="PQ-loop"/>
    <property type="match status" value="2"/>
</dbReference>
<feature type="transmembrane region" description="Helical" evidence="12">
    <location>
        <begin position="78"/>
        <end position="97"/>
    </location>
</feature>
<feature type="compositionally biased region" description="Polar residues" evidence="11">
    <location>
        <begin position="17"/>
        <end position="29"/>
    </location>
</feature>
<evidence type="ECO:0000313" key="13">
    <source>
        <dbReference type="EMBL" id="PGH35031.1"/>
    </source>
</evidence>
<comment type="similarity">
    <text evidence="2">Belongs to the cystinosin family.</text>
</comment>
<keyword evidence="6" id="KW-0769">Symport</keyword>
<dbReference type="GO" id="GO:0015184">
    <property type="term" value="F:L-cystine transmembrane transporter activity"/>
    <property type="evidence" value="ECO:0007669"/>
    <property type="project" value="TreeGrafter"/>
</dbReference>
<evidence type="ECO:0000256" key="6">
    <source>
        <dbReference type="ARBA" id="ARBA00022847"/>
    </source>
</evidence>
<feature type="compositionally biased region" description="Pro residues" evidence="11">
    <location>
        <begin position="1"/>
        <end position="16"/>
    </location>
</feature>
<dbReference type="InterPro" id="IPR005282">
    <property type="entry name" value="LC_transporter"/>
</dbReference>
<dbReference type="STRING" id="73230.A0A2B7ZNS2"/>
<feature type="region of interest" description="Disordered" evidence="11">
    <location>
        <begin position="1"/>
        <end position="29"/>
    </location>
</feature>
<feature type="transmembrane region" description="Helical" evidence="12">
    <location>
        <begin position="117"/>
        <end position="141"/>
    </location>
</feature>
<evidence type="ECO:0000256" key="8">
    <source>
        <dbReference type="ARBA" id="ARBA00023136"/>
    </source>
</evidence>
<keyword evidence="14" id="KW-1185">Reference proteome</keyword>
<dbReference type="GO" id="GO:0015293">
    <property type="term" value="F:symporter activity"/>
    <property type="evidence" value="ECO:0007669"/>
    <property type="project" value="UniProtKB-KW"/>
</dbReference>
<accession>A0A2B7ZNS2</accession>
<evidence type="ECO:0000256" key="12">
    <source>
        <dbReference type="SAM" id="Phobius"/>
    </source>
</evidence>
<comment type="caution">
    <text evidence="13">The sequence shown here is derived from an EMBL/GenBank/DDBJ whole genome shotgun (WGS) entry which is preliminary data.</text>
</comment>
<evidence type="ECO:0000256" key="5">
    <source>
        <dbReference type="ARBA" id="ARBA00022737"/>
    </source>
</evidence>
<dbReference type="VEuPathDB" id="FungiDB:EMCG_03361"/>
<reference evidence="13 14" key="1">
    <citation type="submission" date="2017-10" db="EMBL/GenBank/DDBJ databases">
        <title>Comparative genomics in systemic dimorphic fungi from Ajellomycetaceae.</title>
        <authorList>
            <person name="Munoz J.F."/>
            <person name="Mcewen J.G."/>
            <person name="Clay O.K."/>
            <person name="Cuomo C.A."/>
        </authorList>
    </citation>
    <scope>NUCLEOTIDE SEQUENCE [LARGE SCALE GENOMIC DNA]</scope>
    <source>
        <strain evidence="13 14">UAMH4076</strain>
    </source>
</reference>
<feature type="transmembrane region" description="Helical" evidence="12">
    <location>
        <begin position="219"/>
        <end position="242"/>
    </location>
</feature>
<evidence type="ECO:0000256" key="7">
    <source>
        <dbReference type="ARBA" id="ARBA00022989"/>
    </source>
</evidence>
<comment type="catalytic activity">
    <reaction evidence="10">
        <text>L-cystine(out) + H(+)(out) = L-cystine(in) + H(+)(in)</text>
        <dbReference type="Rhea" id="RHEA:66172"/>
        <dbReference type="ChEBI" id="CHEBI:15378"/>
        <dbReference type="ChEBI" id="CHEBI:35491"/>
    </reaction>
    <physiologicalReaction direction="left-to-right" evidence="10">
        <dbReference type="Rhea" id="RHEA:66173"/>
    </physiologicalReaction>
</comment>
<evidence type="ECO:0000256" key="2">
    <source>
        <dbReference type="ARBA" id="ARBA00006855"/>
    </source>
</evidence>
<dbReference type="PANTHER" id="PTHR13131:SF5">
    <property type="entry name" value="CYSTINOSIN"/>
    <property type="match status" value="1"/>
</dbReference>
<evidence type="ECO:0000256" key="10">
    <source>
        <dbReference type="ARBA" id="ARBA00048473"/>
    </source>
</evidence>